<organism evidence="1 2">
    <name type="scientific">Limnohabitans radicicola</name>
    <dbReference type="NCBI Taxonomy" id="2771427"/>
    <lineage>
        <taxon>Bacteria</taxon>
        <taxon>Pseudomonadati</taxon>
        <taxon>Pseudomonadota</taxon>
        <taxon>Betaproteobacteria</taxon>
        <taxon>Burkholderiales</taxon>
        <taxon>Comamonadaceae</taxon>
        <taxon>Limnohabitans</taxon>
    </lineage>
</organism>
<sequence>MLGKKASHAIHVLVTMATLSPGGITTAAELAGQMRLSVSYLESLLKVLREHALVSSVRGPGGGYKLAVQATQLSLWSVVQAFDQPAPPRPAAKPEQIDLDALLLNRVDAHFQNVLSSMVIADHVDESRALRPRREPAQGGWGFKPLLPRWMPEAPNSVFQLSQFMGTQATA</sequence>
<dbReference type="AlphaFoldDB" id="A0A927FE59"/>
<protein>
    <submittedName>
        <fullName evidence="1">Rrf2 family transcriptional regulator</fullName>
    </submittedName>
</protein>
<dbReference type="GO" id="GO:0003700">
    <property type="term" value="F:DNA-binding transcription factor activity"/>
    <property type="evidence" value="ECO:0007669"/>
    <property type="project" value="TreeGrafter"/>
</dbReference>
<dbReference type="PANTHER" id="PTHR33221">
    <property type="entry name" value="WINGED HELIX-TURN-HELIX TRANSCRIPTIONAL REGULATOR, RRF2 FAMILY"/>
    <property type="match status" value="1"/>
</dbReference>
<accession>A0A927FE59</accession>
<proteinExistence type="predicted"/>
<dbReference type="SUPFAM" id="SSF46785">
    <property type="entry name" value="Winged helix' DNA-binding domain"/>
    <property type="match status" value="1"/>
</dbReference>
<keyword evidence="2" id="KW-1185">Reference proteome</keyword>
<dbReference type="InterPro" id="IPR036390">
    <property type="entry name" value="WH_DNA-bd_sf"/>
</dbReference>
<name>A0A927FE59_9BURK</name>
<comment type="caution">
    <text evidence="1">The sequence shown here is derived from an EMBL/GenBank/DDBJ whole genome shotgun (WGS) entry which is preliminary data.</text>
</comment>
<dbReference type="PANTHER" id="PTHR33221:SF15">
    <property type="entry name" value="HTH-TYPE TRANSCRIPTIONAL REGULATOR YWGB-RELATED"/>
    <property type="match status" value="1"/>
</dbReference>
<evidence type="ECO:0000313" key="1">
    <source>
        <dbReference type="EMBL" id="MBD8049749.1"/>
    </source>
</evidence>
<dbReference type="Gene3D" id="1.10.10.10">
    <property type="entry name" value="Winged helix-like DNA-binding domain superfamily/Winged helix DNA-binding domain"/>
    <property type="match status" value="1"/>
</dbReference>
<dbReference type="Proteomes" id="UP000647424">
    <property type="component" value="Unassembled WGS sequence"/>
</dbReference>
<dbReference type="NCBIfam" id="TIGR00738">
    <property type="entry name" value="rrf2_super"/>
    <property type="match status" value="1"/>
</dbReference>
<evidence type="ECO:0000313" key="2">
    <source>
        <dbReference type="Proteomes" id="UP000647424"/>
    </source>
</evidence>
<dbReference type="Pfam" id="PF02082">
    <property type="entry name" value="Rrf2"/>
    <property type="match status" value="1"/>
</dbReference>
<dbReference type="InterPro" id="IPR036388">
    <property type="entry name" value="WH-like_DNA-bd_sf"/>
</dbReference>
<dbReference type="PROSITE" id="PS51197">
    <property type="entry name" value="HTH_RRF2_2"/>
    <property type="match status" value="1"/>
</dbReference>
<gene>
    <name evidence="1" type="ORF">IC609_04265</name>
</gene>
<reference evidence="1" key="1">
    <citation type="submission" date="2020-09" db="EMBL/GenBank/DDBJ databases">
        <title>Genome seq and assembly of Limnohabitants sp.</title>
        <authorList>
            <person name="Chhetri G."/>
        </authorList>
    </citation>
    <scope>NUCLEOTIDE SEQUENCE</scope>
    <source>
        <strain evidence="1">JUR4</strain>
    </source>
</reference>
<dbReference type="RefSeq" id="WP_191818197.1">
    <property type="nucleotide sequence ID" value="NZ_JACYFT010000001.1"/>
</dbReference>
<dbReference type="EMBL" id="JACYFT010000001">
    <property type="protein sequence ID" value="MBD8049749.1"/>
    <property type="molecule type" value="Genomic_DNA"/>
</dbReference>
<dbReference type="GO" id="GO:0005829">
    <property type="term" value="C:cytosol"/>
    <property type="evidence" value="ECO:0007669"/>
    <property type="project" value="TreeGrafter"/>
</dbReference>
<dbReference type="InterPro" id="IPR000944">
    <property type="entry name" value="Tscrpt_reg_Rrf2"/>
</dbReference>